<sequence>MSGDLSGFSIFELYKGEVDSHLAALSEGLLAIEGDQGDLSEIEQLMRAAHSIKGAAAIADIKMIVELAHTMEDCFVGFQKGVESIESARIDQLLAAVDLIGETTQLSEDELDAWQSSRSDPCLQLSNSLREPARESKPAATQDIAEVEPDPVAKTALQTETTTPVSKELLATQKPLTSSNTPLVESERTSSAQAETAGSESSVERKPEAVTDQRTVPVNAQNLDRIMRLASELIVEARNLQSMQKSLTALREVQSSFSQLLERIGGPGTTTGESDLVRNELQRIHAATDEILQQHAGRLERAIWRSERTSTALYQQVVGSRMRPFVEGTQSFPRMIRDLSKALGKQVSFTVLGQSVAVDRDILRKLEAPLNHLLRNCVDHGIENPEERRTAGKSETGKVTLEARHHAGMLTIEVRDDGRGIDVDSLRDKLVQRNLAARSMAEQFSHAEVFEFLFLPGFSTANEVTEVSGRGVGLDVVRSMVQDVSGTVRVESKLGAGTTFTLRLPVTLSVIRAALAEIAGELYAFPLAKLHRIERVPIGAISPVQGRLQFTLDQTSVGLVRGTEILNLSDNSQAEDSLCVVVIGQVQHLCGIAVDKFIGEQDLVVRPLDPRLGKVPHVSAAAVTEEGDPLLILDVEDLLNSMGQLLGEGRMRGMTSLATHDKKAVPKVLVVDDSIVVRETQRQLLTAMGCEVDVAVDGRDGWHALQAKAYDLVVSDIDMPRMNGIELIRTIRQDPRFVDLPIIIVSYKDRDDDRLQGFEAGANAYLTKGSFHDDSFTRTVTDLIGEMD</sequence>
<evidence type="ECO:0000256" key="6">
    <source>
        <dbReference type="SAM" id="MobiDB-lite"/>
    </source>
</evidence>
<dbReference type="SUPFAM" id="SSF52172">
    <property type="entry name" value="CheY-like"/>
    <property type="match status" value="1"/>
</dbReference>
<dbReference type="SMART" id="SM00387">
    <property type="entry name" value="HATPase_c"/>
    <property type="match status" value="1"/>
</dbReference>
<dbReference type="InterPro" id="IPR036061">
    <property type="entry name" value="CheW-like_dom_sf"/>
</dbReference>
<dbReference type="Gene3D" id="3.40.50.2300">
    <property type="match status" value="1"/>
</dbReference>
<dbReference type="SUPFAM" id="SSF50341">
    <property type="entry name" value="CheW-like"/>
    <property type="match status" value="1"/>
</dbReference>
<feature type="compositionally biased region" description="Polar residues" evidence="6">
    <location>
        <begin position="156"/>
        <end position="165"/>
    </location>
</feature>
<dbReference type="Proteomes" id="UP000319143">
    <property type="component" value="Unassembled WGS sequence"/>
</dbReference>
<dbReference type="InterPro" id="IPR011006">
    <property type="entry name" value="CheY-like_superfamily"/>
</dbReference>
<dbReference type="SMART" id="SM00448">
    <property type="entry name" value="REC"/>
    <property type="match status" value="1"/>
</dbReference>
<feature type="compositionally biased region" description="Polar residues" evidence="6">
    <location>
        <begin position="174"/>
        <end position="201"/>
    </location>
</feature>
<feature type="domain" description="HPt" evidence="7">
    <location>
        <begin position="9"/>
        <end position="104"/>
    </location>
</feature>
<feature type="domain" description="Response regulatory" evidence="10">
    <location>
        <begin position="666"/>
        <end position="780"/>
    </location>
</feature>
<evidence type="ECO:0000313" key="11">
    <source>
        <dbReference type="EMBL" id="TWU30822.1"/>
    </source>
</evidence>
<dbReference type="GO" id="GO:0000155">
    <property type="term" value="F:phosphorelay sensor kinase activity"/>
    <property type="evidence" value="ECO:0007669"/>
    <property type="project" value="UniProtKB-ARBA"/>
</dbReference>
<dbReference type="Pfam" id="PF00072">
    <property type="entry name" value="Response_reg"/>
    <property type="match status" value="1"/>
</dbReference>
<dbReference type="InterPro" id="IPR003594">
    <property type="entry name" value="HATPase_dom"/>
</dbReference>
<reference evidence="11 12" key="1">
    <citation type="submission" date="2019-02" db="EMBL/GenBank/DDBJ databases">
        <title>Deep-cultivation of Planctomycetes and their phenomic and genomic characterization uncovers novel biology.</title>
        <authorList>
            <person name="Wiegand S."/>
            <person name="Jogler M."/>
            <person name="Boedeker C."/>
            <person name="Pinto D."/>
            <person name="Vollmers J."/>
            <person name="Rivas-Marin E."/>
            <person name="Kohn T."/>
            <person name="Peeters S.H."/>
            <person name="Heuer A."/>
            <person name="Rast P."/>
            <person name="Oberbeckmann S."/>
            <person name="Bunk B."/>
            <person name="Jeske O."/>
            <person name="Meyerdierks A."/>
            <person name="Storesund J.E."/>
            <person name="Kallscheuer N."/>
            <person name="Luecker S."/>
            <person name="Lage O.M."/>
            <person name="Pohl T."/>
            <person name="Merkel B.J."/>
            <person name="Hornburger P."/>
            <person name="Mueller R.-W."/>
            <person name="Bruemmer F."/>
            <person name="Labrenz M."/>
            <person name="Spormann A.M."/>
            <person name="Op Den Camp H."/>
            <person name="Overmann J."/>
            <person name="Amann R."/>
            <person name="Jetten M.S.M."/>
            <person name="Mascher T."/>
            <person name="Medema M.H."/>
            <person name="Devos D.P."/>
            <person name="Kaster A.-K."/>
            <person name="Ovreas L."/>
            <person name="Rohde M."/>
            <person name="Galperin M.Y."/>
            <person name="Jogler C."/>
        </authorList>
    </citation>
    <scope>NUCLEOTIDE SEQUENCE [LARGE SCALE GENOMIC DNA]</scope>
    <source>
        <strain evidence="11 12">Poly41</strain>
    </source>
</reference>
<feature type="domain" description="CheW-like" evidence="8">
    <location>
        <begin position="500"/>
        <end position="639"/>
    </location>
</feature>
<accession>A0A5C6D1M2</accession>
<keyword evidence="5" id="KW-0418">Kinase</keyword>
<dbReference type="SMART" id="SM00260">
    <property type="entry name" value="CheW"/>
    <property type="match status" value="1"/>
</dbReference>
<dbReference type="Pfam" id="PF01584">
    <property type="entry name" value="CheW"/>
    <property type="match status" value="1"/>
</dbReference>
<keyword evidence="4 11" id="KW-0808">Transferase</keyword>
<dbReference type="Pfam" id="PF01627">
    <property type="entry name" value="Hpt"/>
    <property type="match status" value="1"/>
</dbReference>
<evidence type="ECO:0000256" key="4">
    <source>
        <dbReference type="ARBA" id="ARBA00022679"/>
    </source>
</evidence>
<dbReference type="Gene3D" id="1.20.120.160">
    <property type="entry name" value="HPT domain"/>
    <property type="match status" value="1"/>
</dbReference>
<comment type="catalytic activity">
    <reaction evidence="1">
        <text>ATP + protein L-histidine = ADP + protein N-phospho-L-histidine.</text>
        <dbReference type="EC" id="2.7.13.3"/>
    </reaction>
</comment>
<dbReference type="CDD" id="cd00088">
    <property type="entry name" value="HPT"/>
    <property type="match status" value="1"/>
</dbReference>
<keyword evidence="3" id="KW-0597">Phosphoprotein</keyword>
<dbReference type="SUPFAM" id="SSF47226">
    <property type="entry name" value="Histidine-containing phosphotransfer domain, HPT domain"/>
    <property type="match status" value="1"/>
</dbReference>
<dbReference type="InterPro" id="IPR051315">
    <property type="entry name" value="Bact_Chemotaxis_CheA"/>
</dbReference>
<evidence type="ECO:0000256" key="1">
    <source>
        <dbReference type="ARBA" id="ARBA00000085"/>
    </source>
</evidence>
<dbReference type="Gene3D" id="2.30.30.40">
    <property type="entry name" value="SH3 Domains"/>
    <property type="match status" value="1"/>
</dbReference>
<gene>
    <name evidence="11" type="primary">frzE_2</name>
    <name evidence="11" type="ORF">Poly41_65160</name>
</gene>
<dbReference type="Pfam" id="PF02518">
    <property type="entry name" value="HATPase_c"/>
    <property type="match status" value="1"/>
</dbReference>
<dbReference type="EMBL" id="SJPV01000020">
    <property type="protein sequence ID" value="TWU30822.1"/>
    <property type="molecule type" value="Genomic_DNA"/>
</dbReference>
<dbReference type="PANTHER" id="PTHR43395:SF1">
    <property type="entry name" value="CHEMOTAXIS PROTEIN CHEA"/>
    <property type="match status" value="1"/>
</dbReference>
<name>A0A5C6D1M2_9BACT</name>
<dbReference type="EC" id="2.7.13.3" evidence="2"/>
<proteinExistence type="predicted"/>
<dbReference type="Gene3D" id="3.30.565.10">
    <property type="entry name" value="Histidine kinase-like ATPase, C-terminal domain"/>
    <property type="match status" value="1"/>
</dbReference>
<evidence type="ECO:0000256" key="5">
    <source>
        <dbReference type="ARBA" id="ARBA00022777"/>
    </source>
</evidence>
<dbReference type="InterPro" id="IPR036890">
    <property type="entry name" value="HATPase_C_sf"/>
</dbReference>
<dbReference type="InterPro" id="IPR002545">
    <property type="entry name" value="CheW-lke_dom"/>
</dbReference>
<dbReference type="InterPro" id="IPR036641">
    <property type="entry name" value="HPT_dom_sf"/>
</dbReference>
<organism evidence="11 12">
    <name type="scientific">Novipirellula artificiosorum</name>
    <dbReference type="NCBI Taxonomy" id="2528016"/>
    <lineage>
        <taxon>Bacteria</taxon>
        <taxon>Pseudomonadati</taxon>
        <taxon>Planctomycetota</taxon>
        <taxon>Planctomycetia</taxon>
        <taxon>Pirellulales</taxon>
        <taxon>Pirellulaceae</taxon>
        <taxon>Novipirellula</taxon>
    </lineage>
</organism>
<dbReference type="InterPro" id="IPR008207">
    <property type="entry name" value="Sig_transdc_His_kin_Hpt_dom"/>
</dbReference>
<dbReference type="InterPro" id="IPR004358">
    <property type="entry name" value="Sig_transdc_His_kin-like_C"/>
</dbReference>
<dbReference type="SUPFAM" id="SSF55874">
    <property type="entry name" value="ATPase domain of HSP90 chaperone/DNA topoisomerase II/histidine kinase"/>
    <property type="match status" value="1"/>
</dbReference>
<comment type="caution">
    <text evidence="11">The sequence shown here is derived from an EMBL/GenBank/DDBJ whole genome shotgun (WGS) entry which is preliminary data.</text>
</comment>
<evidence type="ECO:0000259" key="7">
    <source>
        <dbReference type="SMART" id="SM00073"/>
    </source>
</evidence>
<dbReference type="SMART" id="SM00073">
    <property type="entry name" value="HPT"/>
    <property type="match status" value="1"/>
</dbReference>
<dbReference type="RefSeq" id="WP_146531203.1">
    <property type="nucleotide sequence ID" value="NZ_SJPV01000020.1"/>
</dbReference>
<evidence type="ECO:0000259" key="10">
    <source>
        <dbReference type="SMART" id="SM00448"/>
    </source>
</evidence>
<dbReference type="PANTHER" id="PTHR43395">
    <property type="entry name" value="SENSOR HISTIDINE KINASE CHEA"/>
    <property type="match status" value="1"/>
</dbReference>
<evidence type="ECO:0000256" key="3">
    <source>
        <dbReference type="ARBA" id="ARBA00022553"/>
    </source>
</evidence>
<protein>
    <recommendedName>
        <fullName evidence="2">histidine kinase</fullName>
        <ecNumber evidence="2">2.7.13.3</ecNumber>
    </recommendedName>
</protein>
<feature type="domain" description="Histidine kinase/HSP90-like ATPase" evidence="9">
    <location>
        <begin position="365"/>
        <end position="508"/>
    </location>
</feature>
<dbReference type="PRINTS" id="PR00344">
    <property type="entry name" value="BCTRLSENSOR"/>
</dbReference>
<dbReference type="FunFam" id="3.30.565.10:FF:000016">
    <property type="entry name" value="Chemotaxis protein CheA, putative"/>
    <property type="match status" value="1"/>
</dbReference>
<keyword evidence="12" id="KW-1185">Reference proteome</keyword>
<evidence type="ECO:0000256" key="2">
    <source>
        <dbReference type="ARBA" id="ARBA00012438"/>
    </source>
</evidence>
<evidence type="ECO:0000259" key="8">
    <source>
        <dbReference type="SMART" id="SM00260"/>
    </source>
</evidence>
<feature type="region of interest" description="Disordered" evidence="6">
    <location>
        <begin position="128"/>
        <end position="215"/>
    </location>
</feature>
<dbReference type="AlphaFoldDB" id="A0A5C6D1M2"/>
<evidence type="ECO:0000259" key="9">
    <source>
        <dbReference type="SMART" id="SM00387"/>
    </source>
</evidence>
<dbReference type="GO" id="GO:0006935">
    <property type="term" value="P:chemotaxis"/>
    <property type="evidence" value="ECO:0007669"/>
    <property type="project" value="InterPro"/>
</dbReference>
<dbReference type="CDD" id="cd16916">
    <property type="entry name" value="HATPase_CheA-like"/>
    <property type="match status" value="1"/>
</dbReference>
<feature type="compositionally biased region" description="Basic and acidic residues" evidence="6">
    <location>
        <begin position="202"/>
        <end position="211"/>
    </location>
</feature>
<dbReference type="InterPro" id="IPR001789">
    <property type="entry name" value="Sig_transdc_resp-reg_receiver"/>
</dbReference>
<evidence type="ECO:0000313" key="12">
    <source>
        <dbReference type="Proteomes" id="UP000319143"/>
    </source>
</evidence>
<dbReference type="OrthoDB" id="9803176at2"/>